<evidence type="ECO:0000313" key="3">
    <source>
        <dbReference type="Proteomes" id="UP000240800"/>
    </source>
</evidence>
<dbReference type="Proteomes" id="UP000240800">
    <property type="component" value="Unassembled WGS sequence"/>
</dbReference>
<evidence type="ECO:0000313" key="2">
    <source>
        <dbReference type="EMBL" id="PTM75592.1"/>
    </source>
</evidence>
<accession>A0ABX5J4F5</accession>
<keyword evidence="3" id="KW-1185">Reference proteome</keyword>
<protein>
    <submittedName>
        <fullName evidence="2">Uncharacterized protein</fullName>
    </submittedName>
</protein>
<reference evidence="2 3" key="1">
    <citation type="submission" date="2018-04" db="EMBL/GenBank/DDBJ databases">
        <title>Genomic Encyclopedia of Type Strains, Phase III (KMG-III): the genomes of soil and plant-associated and newly described type strains.</title>
        <authorList>
            <person name="Whitman W."/>
        </authorList>
    </citation>
    <scope>NUCLEOTIDE SEQUENCE [LARGE SCALE GENOMIC DNA]</scope>
    <source>
        <strain evidence="2 3">JA192</strain>
    </source>
</reference>
<dbReference type="RefSeq" id="WP_069331778.1">
    <property type="nucleotide sequence ID" value="NZ_MABH01000122.1"/>
</dbReference>
<proteinExistence type="predicted"/>
<feature type="chain" id="PRO_5045579924" evidence="1">
    <location>
        <begin position="25"/>
        <end position="122"/>
    </location>
</feature>
<comment type="caution">
    <text evidence="2">The sequence shown here is derived from an EMBL/GenBank/DDBJ whole genome shotgun (WGS) entry which is preliminary data.</text>
</comment>
<organism evidence="2 3">
    <name type="scientific">Cereibacter johrii</name>
    <dbReference type="NCBI Taxonomy" id="445629"/>
    <lineage>
        <taxon>Bacteria</taxon>
        <taxon>Pseudomonadati</taxon>
        <taxon>Pseudomonadota</taxon>
        <taxon>Alphaproteobacteria</taxon>
        <taxon>Rhodobacterales</taxon>
        <taxon>Paracoccaceae</taxon>
        <taxon>Cereibacter</taxon>
    </lineage>
</organism>
<feature type="signal peptide" evidence="1">
    <location>
        <begin position="1"/>
        <end position="24"/>
    </location>
</feature>
<gene>
    <name evidence="2" type="ORF">C8J29_11172</name>
</gene>
<dbReference type="EMBL" id="PZZW01000011">
    <property type="protein sequence ID" value="PTM75592.1"/>
    <property type="molecule type" value="Genomic_DNA"/>
</dbReference>
<keyword evidence="1" id="KW-0732">Signal</keyword>
<evidence type="ECO:0000256" key="1">
    <source>
        <dbReference type="SAM" id="SignalP"/>
    </source>
</evidence>
<sequence>MTSEIARSALIGLGLLFSAPLALAESVSPDASGVSLVVIGNGVFGSDDFAMTGLNIVYGSGPDGAQFDSSLEGLEWACDDADCTSRSASYEGIENWSVVQTVRACGQADCTFSSQVGLQRSE</sequence>
<name>A0ABX5J4F5_9RHOB</name>